<protein>
    <recommendedName>
        <fullName evidence="2">PsbP C-terminal domain-containing protein</fullName>
    </recommendedName>
</protein>
<dbReference type="InterPro" id="IPR014894">
    <property type="entry name" value="DcrB/EagT6"/>
</dbReference>
<dbReference type="AlphaFoldDB" id="A0A382HUK2"/>
<dbReference type="Pfam" id="PF08786">
    <property type="entry name" value="DcrB"/>
    <property type="match status" value="1"/>
</dbReference>
<sequence>VQAPELVVPDNYAKFTDESESFTVYYPNHWDSQYSTLEDMNEWAEQALPSMITGTVMSIDTSETHYVFSSVDYTKDDFSTNVNVVMERVPNDMTAADYTEASKEVSRTALKSWRLHSEQPITLGGLPAHITEVSFAFSELEPGLDGRVRTVQMAIKNPGEGIIWVVTCSSEYSSKSALETCKTVVKTSQLLN</sequence>
<proteinExistence type="predicted"/>
<gene>
    <name evidence="1" type="ORF">METZ01_LOCUS243918</name>
</gene>
<dbReference type="EMBL" id="UINC01063431">
    <property type="protein sequence ID" value="SVB91064.1"/>
    <property type="molecule type" value="Genomic_DNA"/>
</dbReference>
<reference evidence="1" key="1">
    <citation type="submission" date="2018-05" db="EMBL/GenBank/DDBJ databases">
        <authorList>
            <person name="Lanie J.A."/>
            <person name="Ng W.-L."/>
            <person name="Kazmierczak K.M."/>
            <person name="Andrzejewski T.M."/>
            <person name="Davidsen T.M."/>
            <person name="Wayne K.J."/>
            <person name="Tettelin H."/>
            <person name="Glass J.I."/>
            <person name="Rusch D."/>
            <person name="Podicherti R."/>
            <person name="Tsui H.-C.T."/>
            <person name="Winkler M.E."/>
        </authorList>
    </citation>
    <scope>NUCLEOTIDE SEQUENCE</scope>
</reference>
<accession>A0A382HUK2</accession>
<evidence type="ECO:0008006" key="2">
    <source>
        <dbReference type="Google" id="ProtNLM"/>
    </source>
</evidence>
<organism evidence="1">
    <name type="scientific">marine metagenome</name>
    <dbReference type="NCBI Taxonomy" id="408172"/>
    <lineage>
        <taxon>unclassified sequences</taxon>
        <taxon>metagenomes</taxon>
        <taxon>ecological metagenomes</taxon>
    </lineage>
</organism>
<evidence type="ECO:0000313" key="1">
    <source>
        <dbReference type="EMBL" id="SVB91064.1"/>
    </source>
</evidence>
<dbReference type="Gene3D" id="3.40.1000.10">
    <property type="entry name" value="Mog1/PsbP, alpha/beta/alpha sandwich"/>
    <property type="match status" value="1"/>
</dbReference>
<dbReference type="SUPFAM" id="SSF55724">
    <property type="entry name" value="Mog1p/PsbP-like"/>
    <property type="match status" value="1"/>
</dbReference>
<name>A0A382HUK2_9ZZZZ</name>
<feature type="non-terminal residue" evidence="1">
    <location>
        <position position="1"/>
    </location>
</feature>
<dbReference type="InterPro" id="IPR016123">
    <property type="entry name" value="Mog1/PsbP_a/b/a-sand"/>
</dbReference>